<protein>
    <submittedName>
        <fullName evidence="2">Uncharacterized protein DUF1918</fullName>
    </submittedName>
</protein>
<gene>
    <name evidence="2" type="ORF">FB559_3233</name>
</gene>
<proteinExistence type="predicted"/>
<evidence type="ECO:0000313" key="2">
    <source>
        <dbReference type="EMBL" id="TQL97635.1"/>
    </source>
</evidence>
<dbReference type="InterPro" id="IPR015035">
    <property type="entry name" value="DUF1918"/>
</dbReference>
<feature type="domain" description="DUF1918" evidence="1">
    <location>
        <begin position="1"/>
        <end position="57"/>
    </location>
</feature>
<comment type="caution">
    <text evidence="2">The sequence shown here is derived from an EMBL/GenBank/DDBJ whole genome shotgun (WGS) entry which is preliminary data.</text>
</comment>
<dbReference type="EMBL" id="VFOZ01000001">
    <property type="protein sequence ID" value="TQL97635.1"/>
    <property type="molecule type" value="Genomic_DNA"/>
</dbReference>
<accession>A0A543CKM6</accession>
<evidence type="ECO:0000313" key="3">
    <source>
        <dbReference type="Proteomes" id="UP000316096"/>
    </source>
</evidence>
<dbReference type="Pfam" id="PF08940">
    <property type="entry name" value="DUF1918"/>
    <property type="match status" value="1"/>
</dbReference>
<name>A0A543CKM6_9ACTN</name>
<dbReference type="RefSeq" id="WP_141956344.1">
    <property type="nucleotide sequence ID" value="NZ_VFOZ01000001.1"/>
</dbReference>
<keyword evidence="3" id="KW-1185">Reference proteome</keyword>
<organism evidence="2 3">
    <name type="scientific">Actinoallomurus bryophytorum</name>
    <dbReference type="NCBI Taxonomy" id="1490222"/>
    <lineage>
        <taxon>Bacteria</taxon>
        <taxon>Bacillati</taxon>
        <taxon>Actinomycetota</taxon>
        <taxon>Actinomycetes</taxon>
        <taxon>Streptosporangiales</taxon>
        <taxon>Thermomonosporaceae</taxon>
        <taxon>Actinoallomurus</taxon>
    </lineage>
</organism>
<evidence type="ECO:0000259" key="1">
    <source>
        <dbReference type="Pfam" id="PF08940"/>
    </source>
</evidence>
<reference evidence="2 3" key="1">
    <citation type="submission" date="2019-06" db="EMBL/GenBank/DDBJ databases">
        <title>Sequencing the genomes of 1000 actinobacteria strains.</title>
        <authorList>
            <person name="Klenk H.-P."/>
        </authorList>
    </citation>
    <scope>NUCLEOTIDE SEQUENCE [LARGE SCALE GENOMIC DNA]</scope>
    <source>
        <strain evidence="2 3">DSM 102200</strain>
    </source>
</reference>
<dbReference type="OrthoDB" id="4828144at2"/>
<dbReference type="Gene3D" id="2.30.30.440">
    <property type="entry name" value="Domain of unknown function DUF1918"/>
    <property type="match status" value="1"/>
</dbReference>
<sequence length="67" mass="7473">MRAETGDALLIRGHHVGDQDRQAVILEVHGTDGAPPYLVRWDDGHESVFFPSCDASVEHVRGHERVK</sequence>
<dbReference type="SUPFAM" id="SSF50118">
    <property type="entry name" value="Cell growth inhibitor/plasmid maintenance toxic component"/>
    <property type="match status" value="1"/>
</dbReference>
<dbReference type="AlphaFoldDB" id="A0A543CKM6"/>
<dbReference type="Proteomes" id="UP000316096">
    <property type="component" value="Unassembled WGS sequence"/>
</dbReference>